<sequence length="44" mass="5173">MAERPCSKSRSDHLIVPIRLLLGWPHNPWASLRGHSHLWLEVYL</sequence>
<keyword evidence="2" id="KW-1185">Reference proteome</keyword>
<evidence type="ECO:0000313" key="1">
    <source>
        <dbReference type="EMBL" id="CAD7668305.1"/>
    </source>
</evidence>
<dbReference type="Proteomes" id="UP000645828">
    <property type="component" value="Unassembled WGS sequence"/>
</dbReference>
<protein>
    <submittedName>
        <fullName evidence="1">(raccoon dog) hypothetical protein</fullName>
    </submittedName>
</protein>
<proteinExistence type="predicted"/>
<reference evidence="1" key="1">
    <citation type="submission" date="2020-12" db="EMBL/GenBank/DDBJ databases">
        <authorList>
            <consortium name="Molecular Ecology Group"/>
        </authorList>
    </citation>
    <scope>NUCLEOTIDE SEQUENCE</scope>
    <source>
        <strain evidence="1">TBG_1078</strain>
    </source>
</reference>
<comment type="caution">
    <text evidence="1">The sequence shown here is derived from an EMBL/GenBank/DDBJ whole genome shotgun (WGS) entry which is preliminary data.</text>
</comment>
<organism evidence="1 2">
    <name type="scientific">Nyctereutes procyonoides</name>
    <name type="common">Raccoon dog</name>
    <name type="synonym">Canis procyonoides</name>
    <dbReference type="NCBI Taxonomy" id="34880"/>
    <lineage>
        <taxon>Eukaryota</taxon>
        <taxon>Metazoa</taxon>
        <taxon>Chordata</taxon>
        <taxon>Craniata</taxon>
        <taxon>Vertebrata</taxon>
        <taxon>Euteleostomi</taxon>
        <taxon>Mammalia</taxon>
        <taxon>Eutheria</taxon>
        <taxon>Laurasiatheria</taxon>
        <taxon>Carnivora</taxon>
        <taxon>Caniformia</taxon>
        <taxon>Canidae</taxon>
        <taxon>Nyctereutes</taxon>
    </lineage>
</organism>
<name>A0A811XVY3_NYCPR</name>
<dbReference type="AlphaFoldDB" id="A0A811XVY3"/>
<evidence type="ECO:0000313" key="2">
    <source>
        <dbReference type="Proteomes" id="UP000645828"/>
    </source>
</evidence>
<dbReference type="EMBL" id="CAJHUB010000649">
    <property type="protein sequence ID" value="CAD7668305.1"/>
    <property type="molecule type" value="Genomic_DNA"/>
</dbReference>
<accession>A0A811XVY3</accession>
<gene>
    <name evidence="1" type="ORF">NYPRO_LOCUS1552</name>
</gene>